<keyword evidence="4" id="KW-0472">Membrane</keyword>
<keyword evidence="2 5" id="KW-0732">Signal</keyword>
<keyword evidence="3" id="KW-0325">Glycoprotein</keyword>
<dbReference type="RefSeq" id="WP_006012979.1">
    <property type="nucleotide sequence ID" value="NZ_BAEQ01000050.1"/>
</dbReference>
<sequence>MQKMIKQLIGLTMLVASGLAAASVITLNATVRDFQASHPNFQNGGPYAVYTGLVGSTLGPDGKPVYVGGTTLTNAIDFNQWYNNVAGVNQAFSISLAAAETFAGSGIYSYTNSSYFPIDGLGFGNEGRSHNYHFTTEINSQFTYVGGENFSFSGDDDVWVYINNQLVLDLGGVHGAASGSVSIDNLGLTAGQNYSLDIFHAERQTTQSNFNFTTSALLVQASAPSGIALLGLSLLGLGWSRKRQHKN</sequence>
<evidence type="ECO:0000256" key="5">
    <source>
        <dbReference type="SAM" id="SignalP"/>
    </source>
</evidence>
<dbReference type="OrthoDB" id="9758386at2"/>
<dbReference type="Proteomes" id="UP000006251">
    <property type="component" value="Unassembled WGS sequence"/>
</dbReference>
<feature type="transmembrane region" description="Helical" evidence="4">
    <location>
        <begin position="217"/>
        <end position="239"/>
    </location>
</feature>
<evidence type="ECO:0000256" key="3">
    <source>
        <dbReference type="ARBA" id="ARBA00023180"/>
    </source>
</evidence>
<dbReference type="AlphaFoldDB" id="K6YAD3"/>
<organism evidence="7 8">
    <name type="scientific">Brumicola pallidula DSM 14239 = ACAM 615</name>
    <dbReference type="NCBI Taxonomy" id="1121922"/>
    <lineage>
        <taxon>Bacteria</taxon>
        <taxon>Pseudomonadati</taxon>
        <taxon>Pseudomonadota</taxon>
        <taxon>Gammaproteobacteria</taxon>
        <taxon>Alteromonadales</taxon>
        <taxon>Alteromonadaceae</taxon>
        <taxon>Brumicola</taxon>
    </lineage>
</organism>
<dbReference type="GO" id="GO:0005576">
    <property type="term" value="C:extracellular region"/>
    <property type="evidence" value="ECO:0007669"/>
    <property type="project" value="TreeGrafter"/>
</dbReference>
<dbReference type="InterPro" id="IPR051154">
    <property type="entry name" value="Prespore-cell_inducing_factor"/>
</dbReference>
<keyword evidence="8" id="KW-1185">Reference proteome</keyword>
<keyword evidence="4" id="KW-1133">Transmembrane helix</keyword>
<evidence type="ECO:0000313" key="8">
    <source>
        <dbReference type="Proteomes" id="UP000006251"/>
    </source>
</evidence>
<comment type="caution">
    <text evidence="7">The sequence shown here is derived from an EMBL/GenBank/DDBJ whole genome shotgun (WGS) entry which is preliminary data.</text>
</comment>
<dbReference type="STRING" id="1121922.GCA_000428905_00343"/>
<comment type="similarity">
    <text evidence="1">Belongs to the prespore-cell-inducing factor family.</text>
</comment>
<dbReference type="EMBL" id="BAEQ01000050">
    <property type="protein sequence ID" value="GAC29709.1"/>
    <property type="molecule type" value="Genomic_DNA"/>
</dbReference>
<proteinExistence type="inferred from homology"/>
<evidence type="ECO:0000256" key="1">
    <source>
        <dbReference type="ARBA" id="ARBA00008709"/>
    </source>
</evidence>
<dbReference type="InterPro" id="IPR011658">
    <property type="entry name" value="PA14_dom"/>
</dbReference>
<evidence type="ECO:0000256" key="2">
    <source>
        <dbReference type="ARBA" id="ARBA00022729"/>
    </source>
</evidence>
<name>K6YAD3_9ALTE</name>
<dbReference type="PANTHER" id="PTHR31137">
    <property type="entry name" value="PROTEIN PSIB-RELATED-RELATED"/>
    <property type="match status" value="1"/>
</dbReference>
<feature type="signal peptide" evidence="5">
    <location>
        <begin position="1"/>
        <end position="22"/>
    </location>
</feature>
<dbReference type="Pfam" id="PF07691">
    <property type="entry name" value="PA14"/>
    <property type="match status" value="1"/>
</dbReference>
<reference evidence="8" key="1">
    <citation type="journal article" date="2014" name="Environ. Microbiol.">
        <title>Comparative genomics of the marine bacterial genus Glaciecola reveals the high degree of genomic diversity and genomic characteristic for cold adaptation.</title>
        <authorList>
            <person name="Qin Q.L."/>
            <person name="Xie B.B."/>
            <person name="Yu Y."/>
            <person name="Shu Y.L."/>
            <person name="Rong J.C."/>
            <person name="Zhang Y.J."/>
            <person name="Zhao D.L."/>
            <person name="Chen X.L."/>
            <person name="Zhang X.Y."/>
            <person name="Chen B."/>
            <person name="Zhou B.C."/>
            <person name="Zhang Y.Z."/>
        </authorList>
    </citation>
    <scope>NUCLEOTIDE SEQUENCE [LARGE SCALE GENOMIC DNA]</scope>
    <source>
        <strain evidence="8">ACAM 615</strain>
    </source>
</reference>
<feature type="chain" id="PRO_5003900998" description="PA14 domain-containing protein" evidence="5">
    <location>
        <begin position="23"/>
        <end position="247"/>
    </location>
</feature>
<feature type="domain" description="PA14" evidence="6">
    <location>
        <begin position="83"/>
        <end position="228"/>
    </location>
</feature>
<keyword evidence="4" id="KW-0812">Transmembrane</keyword>
<accession>K6YAD3</accession>
<dbReference type="InterPro" id="IPR037524">
    <property type="entry name" value="PA14/GLEYA"/>
</dbReference>
<evidence type="ECO:0000313" key="7">
    <source>
        <dbReference type="EMBL" id="GAC29709.1"/>
    </source>
</evidence>
<protein>
    <recommendedName>
        <fullName evidence="6">PA14 domain-containing protein</fullName>
    </recommendedName>
</protein>
<evidence type="ECO:0000259" key="6">
    <source>
        <dbReference type="PROSITE" id="PS51820"/>
    </source>
</evidence>
<dbReference type="InterPro" id="IPR011874">
    <property type="entry name" value="Fibro_Slime"/>
</dbReference>
<evidence type="ECO:0000256" key="4">
    <source>
        <dbReference type="SAM" id="Phobius"/>
    </source>
</evidence>
<gene>
    <name evidence="7" type="ORF">GPAL_2858</name>
</gene>
<dbReference type="NCBIfam" id="TIGR02148">
    <property type="entry name" value="Fibro_Slime"/>
    <property type="match status" value="1"/>
</dbReference>
<dbReference type="PROSITE" id="PS51820">
    <property type="entry name" value="PA14"/>
    <property type="match status" value="1"/>
</dbReference>